<evidence type="ECO:0000313" key="2">
    <source>
        <dbReference type="EnsemblMetazoa" id="AFAF008264-PA"/>
    </source>
</evidence>
<name>A0A182QE18_9DIPT</name>
<accession>A0A182QE18</accession>
<keyword evidence="1" id="KW-0812">Transmembrane</keyword>
<keyword evidence="1" id="KW-0472">Membrane</keyword>
<dbReference type="Proteomes" id="UP000075886">
    <property type="component" value="Unassembled WGS sequence"/>
</dbReference>
<reference evidence="2" key="2">
    <citation type="submission" date="2020-05" db="UniProtKB">
        <authorList>
            <consortium name="EnsemblMetazoa"/>
        </authorList>
    </citation>
    <scope>IDENTIFICATION</scope>
    <source>
        <strain evidence="2">FAR1</strain>
    </source>
</reference>
<dbReference type="AlphaFoldDB" id="A0A182QE18"/>
<evidence type="ECO:0000256" key="1">
    <source>
        <dbReference type="SAM" id="Phobius"/>
    </source>
</evidence>
<feature type="transmembrane region" description="Helical" evidence="1">
    <location>
        <begin position="85"/>
        <end position="105"/>
    </location>
</feature>
<protein>
    <submittedName>
        <fullName evidence="2">Uncharacterized protein</fullName>
    </submittedName>
</protein>
<dbReference type="EnsemblMetazoa" id="AFAF008264-RA">
    <property type="protein sequence ID" value="AFAF008264-PA"/>
    <property type="gene ID" value="AFAF008264"/>
</dbReference>
<dbReference type="EMBL" id="AXCN02001217">
    <property type="status" value="NOT_ANNOTATED_CDS"/>
    <property type="molecule type" value="Genomic_DNA"/>
</dbReference>
<organism evidence="2 3">
    <name type="scientific">Anopheles farauti</name>
    <dbReference type="NCBI Taxonomy" id="69004"/>
    <lineage>
        <taxon>Eukaryota</taxon>
        <taxon>Metazoa</taxon>
        <taxon>Ecdysozoa</taxon>
        <taxon>Arthropoda</taxon>
        <taxon>Hexapoda</taxon>
        <taxon>Insecta</taxon>
        <taxon>Pterygota</taxon>
        <taxon>Neoptera</taxon>
        <taxon>Endopterygota</taxon>
        <taxon>Diptera</taxon>
        <taxon>Nematocera</taxon>
        <taxon>Culicoidea</taxon>
        <taxon>Culicidae</taxon>
        <taxon>Anophelinae</taxon>
        <taxon>Anopheles</taxon>
    </lineage>
</organism>
<dbReference type="EMBL" id="AXCN02001218">
    <property type="status" value="NOT_ANNOTATED_CDS"/>
    <property type="molecule type" value="Genomic_DNA"/>
</dbReference>
<sequence length="206" mass="22391">MLLALPEAVGRVVRVVELALPLGGQREGALILGRLVLAGIVVIDDRVLRDRGGRLLLAATNVLLLIVVLLRAGEIAQDGAVGRQRMLVMMIVVVVLVRMRLLLLLRLQRLLLRLLLLLLLVERRAAAAAAPPPVPPCGFIDSIGSLLQHGHLHLEDLLRLAGGFDFQCDLLARDQILPLVDLAEPTATDLLQHLRSGSGKHRHLDS</sequence>
<dbReference type="VEuPathDB" id="VectorBase:AFAF008264"/>
<feature type="transmembrane region" description="Helical" evidence="1">
    <location>
        <begin position="55"/>
        <end position="73"/>
    </location>
</feature>
<evidence type="ECO:0000313" key="3">
    <source>
        <dbReference type="Proteomes" id="UP000075886"/>
    </source>
</evidence>
<keyword evidence="3" id="KW-1185">Reference proteome</keyword>
<proteinExistence type="predicted"/>
<keyword evidence="1" id="KW-1133">Transmembrane helix</keyword>
<reference evidence="3" key="1">
    <citation type="submission" date="2014-01" db="EMBL/GenBank/DDBJ databases">
        <title>The Genome Sequence of Anopheles farauti FAR1 (V2).</title>
        <authorList>
            <consortium name="The Broad Institute Genomics Platform"/>
            <person name="Neafsey D.E."/>
            <person name="Besansky N."/>
            <person name="Howell P."/>
            <person name="Walton C."/>
            <person name="Young S.K."/>
            <person name="Zeng Q."/>
            <person name="Gargeya S."/>
            <person name="Fitzgerald M."/>
            <person name="Haas B."/>
            <person name="Abouelleil A."/>
            <person name="Allen A.W."/>
            <person name="Alvarado L."/>
            <person name="Arachchi H.M."/>
            <person name="Berlin A.M."/>
            <person name="Chapman S.B."/>
            <person name="Gainer-Dewar J."/>
            <person name="Goldberg J."/>
            <person name="Griggs A."/>
            <person name="Gujja S."/>
            <person name="Hansen M."/>
            <person name="Howarth C."/>
            <person name="Imamovic A."/>
            <person name="Ireland A."/>
            <person name="Larimer J."/>
            <person name="McCowan C."/>
            <person name="Murphy C."/>
            <person name="Pearson M."/>
            <person name="Poon T.W."/>
            <person name="Priest M."/>
            <person name="Roberts A."/>
            <person name="Saif S."/>
            <person name="Shea T."/>
            <person name="Sisk P."/>
            <person name="Sykes S."/>
            <person name="Wortman J."/>
            <person name="Nusbaum C."/>
            <person name="Birren B."/>
        </authorList>
    </citation>
    <scope>NUCLEOTIDE SEQUENCE [LARGE SCALE GENOMIC DNA]</scope>
    <source>
        <strain evidence="3">FAR1</strain>
    </source>
</reference>